<proteinExistence type="inferred from homology"/>
<dbReference type="SUPFAM" id="SSF109998">
    <property type="entry name" value="Triger factor/SurA peptide-binding domain-like"/>
    <property type="match status" value="1"/>
</dbReference>
<evidence type="ECO:0000256" key="1">
    <source>
        <dbReference type="ARBA" id="ARBA00004382"/>
    </source>
</evidence>
<comment type="subcellular location">
    <subcellularLocation>
        <location evidence="1">Cell inner membrane</location>
        <topology evidence="1">Single-pass type II membrane protein</topology>
        <orientation evidence="1">Periplasmic side</orientation>
    </subcellularLocation>
</comment>
<evidence type="ECO:0000256" key="9">
    <source>
        <dbReference type="ARBA" id="ARBA00038408"/>
    </source>
</evidence>
<dbReference type="PROSITE" id="PS50198">
    <property type="entry name" value="PPIC_PPIASE_2"/>
    <property type="match status" value="1"/>
</dbReference>
<dbReference type="Gene3D" id="1.10.4030.10">
    <property type="entry name" value="Porin chaperone SurA, peptide-binding domain"/>
    <property type="match status" value="1"/>
</dbReference>
<dbReference type="Pfam" id="PF13624">
    <property type="entry name" value="SurA_N_3"/>
    <property type="match status" value="1"/>
</dbReference>
<evidence type="ECO:0000313" key="14">
    <source>
        <dbReference type="EMBL" id="PLC50977.1"/>
    </source>
</evidence>
<evidence type="ECO:0000256" key="2">
    <source>
        <dbReference type="ARBA" id="ARBA00022475"/>
    </source>
</evidence>
<comment type="caution">
    <text evidence="14">The sequence shown here is derived from an EMBL/GenBank/DDBJ whole genome shotgun (WGS) entry which is preliminary data.</text>
</comment>
<dbReference type="InterPro" id="IPR000297">
    <property type="entry name" value="PPIase_PpiC"/>
</dbReference>
<accession>A0A2N4U7L2</accession>
<evidence type="ECO:0000256" key="6">
    <source>
        <dbReference type="ARBA" id="ARBA00023136"/>
    </source>
</evidence>
<feature type="domain" description="PpiC" evidence="13">
    <location>
        <begin position="266"/>
        <end position="369"/>
    </location>
</feature>
<protein>
    <recommendedName>
        <fullName evidence="10">Periplasmic chaperone PpiD</fullName>
    </recommendedName>
    <alternativeName>
        <fullName evidence="11">Periplasmic folding chaperone</fullName>
    </alternativeName>
</protein>
<dbReference type="InterPro" id="IPR027304">
    <property type="entry name" value="Trigger_fact/SurA_dom_sf"/>
</dbReference>
<dbReference type="GO" id="GO:0005886">
    <property type="term" value="C:plasma membrane"/>
    <property type="evidence" value="ECO:0007669"/>
    <property type="project" value="UniProtKB-SubCell"/>
</dbReference>
<dbReference type="Proteomes" id="UP000234190">
    <property type="component" value="Unassembled WGS sequence"/>
</dbReference>
<dbReference type="AlphaFoldDB" id="A0A2N4U7L2"/>
<evidence type="ECO:0000256" key="11">
    <source>
        <dbReference type="ARBA" id="ARBA00042775"/>
    </source>
</evidence>
<keyword evidence="4" id="KW-0812">Transmembrane</keyword>
<dbReference type="InterPro" id="IPR052029">
    <property type="entry name" value="PpiD_chaperone"/>
</dbReference>
<evidence type="ECO:0000259" key="13">
    <source>
        <dbReference type="PROSITE" id="PS50198"/>
    </source>
</evidence>
<dbReference type="GO" id="GO:0003755">
    <property type="term" value="F:peptidyl-prolyl cis-trans isomerase activity"/>
    <property type="evidence" value="ECO:0007669"/>
    <property type="project" value="UniProtKB-KW"/>
</dbReference>
<evidence type="ECO:0000256" key="10">
    <source>
        <dbReference type="ARBA" id="ARBA00040743"/>
    </source>
</evidence>
<keyword evidence="8 12" id="KW-0413">Isomerase</keyword>
<evidence type="ECO:0000313" key="15">
    <source>
        <dbReference type="Proteomes" id="UP000234190"/>
    </source>
</evidence>
<dbReference type="Pfam" id="PF00639">
    <property type="entry name" value="Rotamase"/>
    <property type="match status" value="1"/>
</dbReference>
<reference evidence="14 15" key="1">
    <citation type="submission" date="2017-10" db="EMBL/GenBank/DDBJ databases">
        <title>Two draft genome sequences of Pusillimonas sp. strains isolated from a nitrate- and radionuclide-contaminated groundwater in Russia.</title>
        <authorList>
            <person name="Grouzdev D.S."/>
            <person name="Tourova T.P."/>
            <person name="Goeva M.A."/>
            <person name="Babich T.L."/>
            <person name="Sokolova D.S."/>
            <person name="Abdullin R."/>
            <person name="Poltaraus A.B."/>
            <person name="Toshchakov S.V."/>
            <person name="Nazina T.N."/>
        </authorList>
    </citation>
    <scope>NUCLEOTIDE SEQUENCE [LARGE SCALE GENOMIC DNA]</scope>
    <source>
        <strain evidence="14 15">JR1/69-3-13</strain>
    </source>
</reference>
<dbReference type="InterPro" id="IPR023058">
    <property type="entry name" value="PPIase_PpiC_CS"/>
</dbReference>
<keyword evidence="3" id="KW-0997">Cell inner membrane</keyword>
<dbReference type="Gene3D" id="3.10.50.40">
    <property type="match status" value="1"/>
</dbReference>
<evidence type="ECO:0000256" key="7">
    <source>
        <dbReference type="ARBA" id="ARBA00023186"/>
    </source>
</evidence>
<sequence>MFDFIRTHQRLMQLVLLVLILPSFVLIGVSGYTNYVSGDEELVKVGNSSITQLEFEQARRNQLEQLQQTSQGGFDPAMLDNVPARTALLDSIIDRRVMIAMAEKERFTVSDTALRQAIASMPQLQVDGQFSAERYNQLLASAGLTTREFEQSQRAELALSRVLGPVGATAAVPEAVVDRLERALTEERSIRLIAFPSADYEKDLVISDEDVKAWYEKNKQTLELPEQVRAQYLLLNEEAAMQNLPAPKTEDLQQYYEQNKARYVQPARVNVSHIQLNVPAGASDEQRAAAKAKAEEIAKKVQADKTTFAAVASAESQDAGTAKNGGKLGWITKGTWPEALEQAVFALGSGEISGAVEGPDGYHIFLANEVQPEKGESFDEAKDKVELEVRRQLGAERFADMATRLTSLVYDNPASLQPAADALGLKVKSAAGIARDRLLPSDEVGANAASASEDAAILDDQRVRRALFAPQALTEKQNSGVIEISPDTMVTVRVEEVIPAHVPELEKVKAQIVEVLKREKALAASEKAGREALAAFQSQQDKTEVPAGFGTPLEVSRIDAQGLGKPILDAAFAASGTDLPKYAGVTGPQGFVVLRIEGAKDGEADAPMLATLPVELGQAWGRAEEQAVLKAMRVQADVKVLPEASKVLSGETSQD</sequence>
<dbReference type="PROSITE" id="PS01096">
    <property type="entry name" value="PPIC_PPIASE_1"/>
    <property type="match status" value="1"/>
</dbReference>
<dbReference type="SUPFAM" id="SSF54534">
    <property type="entry name" value="FKBP-like"/>
    <property type="match status" value="1"/>
</dbReference>
<dbReference type="EMBL" id="PDNW01000003">
    <property type="protein sequence ID" value="PLC50977.1"/>
    <property type="molecule type" value="Genomic_DNA"/>
</dbReference>
<organism evidence="14 15">
    <name type="scientific">Pollutimonas subterranea</name>
    <dbReference type="NCBI Taxonomy" id="2045210"/>
    <lineage>
        <taxon>Bacteria</taxon>
        <taxon>Pseudomonadati</taxon>
        <taxon>Pseudomonadota</taxon>
        <taxon>Betaproteobacteria</taxon>
        <taxon>Burkholderiales</taxon>
        <taxon>Alcaligenaceae</taxon>
        <taxon>Pollutimonas</taxon>
    </lineage>
</organism>
<keyword evidence="6" id="KW-0472">Membrane</keyword>
<keyword evidence="7" id="KW-0143">Chaperone</keyword>
<keyword evidence="2" id="KW-1003">Cell membrane</keyword>
<keyword evidence="15" id="KW-1185">Reference proteome</keyword>
<dbReference type="PANTHER" id="PTHR47529:SF1">
    <property type="entry name" value="PERIPLASMIC CHAPERONE PPID"/>
    <property type="match status" value="1"/>
</dbReference>
<evidence type="ECO:0000256" key="5">
    <source>
        <dbReference type="ARBA" id="ARBA00022989"/>
    </source>
</evidence>
<comment type="similarity">
    <text evidence="9">Belongs to the PpiD chaperone family.</text>
</comment>
<evidence type="ECO:0000256" key="3">
    <source>
        <dbReference type="ARBA" id="ARBA00022519"/>
    </source>
</evidence>
<dbReference type="RefSeq" id="WP_102072929.1">
    <property type="nucleotide sequence ID" value="NZ_PDNW01000003.1"/>
</dbReference>
<gene>
    <name evidence="14" type="ORF">CR159_05120</name>
</gene>
<keyword evidence="12" id="KW-0697">Rotamase</keyword>
<evidence type="ECO:0000256" key="8">
    <source>
        <dbReference type="ARBA" id="ARBA00023235"/>
    </source>
</evidence>
<dbReference type="OrthoDB" id="9812372at2"/>
<dbReference type="InterPro" id="IPR046357">
    <property type="entry name" value="PPIase_dom_sf"/>
</dbReference>
<keyword evidence="5" id="KW-1133">Transmembrane helix</keyword>
<evidence type="ECO:0000256" key="4">
    <source>
        <dbReference type="ARBA" id="ARBA00022692"/>
    </source>
</evidence>
<dbReference type="PANTHER" id="PTHR47529">
    <property type="entry name" value="PEPTIDYL-PROLYL CIS-TRANS ISOMERASE D"/>
    <property type="match status" value="1"/>
</dbReference>
<evidence type="ECO:0000256" key="12">
    <source>
        <dbReference type="PROSITE-ProRule" id="PRU00278"/>
    </source>
</evidence>
<name>A0A2N4U7L2_9BURK</name>